<keyword evidence="15" id="KW-0342">GTP-binding</keyword>
<evidence type="ECO:0000256" key="7">
    <source>
        <dbReference type="ARBA" id="ARBA00007490"/>
    </source>
</evidence>
<comment type="catalytic activity">
    <reaction evidence="1">
        <text>adenosylcob(III)inamide + ATP = adenosylcob(III)inamide phosphate + ADP + H(+)</text>
        <dbReference type="Rhea" id="RHEA:15769"/>
        <dbReference type="ChEBI" id="CHEBI:2480"/>
        <dbReference type="ChEBI" id="CHEBI:15378"/>
        <dbReference type="ChEBI" id="CHEBI:30616"/>
        <dbReference type="ChEBI" id="CHEBI:58502"/>
        <dbReference type="ChEBI" id="CHEBI:456216"/>
        <dbReference type="EC" id="2.7.1.156"/>
    </reaction>
</comment>
<comment type="function">
    <text evidence="4">Catalyzes ATP-dependent phosphorylation of adenosylcobinamide and addition of GMP to adenosylcobinamide phosphate.</text>
</comment>
<keyword evidence="10" id="KW-0169">Cobalamin biosynthesis</keyword>
<evidence type="ECO:0000256" key="6">
    <source>
        <dbReference type="ARBA" id="ARBA00005159"/>
    </source>
</evidence>
<evidence type="ECO:0000313" key="18">
    <source>
        <dbReference type="EMBL" id="OIR01309.1"/>
    </source>
</evidence>
<dbReference type="EC" id="2.7.1.156" evidence="8"/>
<evidence type="ECO:0000256" key="3">
    <source>
        <dbReference type="ARBA" id="ARBA00001522"/>
    </source>
</evidence>
<keyword evidence="14" id="KW-0067">ATP-binding</keyword>
<evidence type="ECO:0000256" key="17">
    <source>
        <dbReference type="ARBA" id="ARBA00030571"/>
    </source>
</evidence>
<comment type="pathway">
    <text evidence="6">Cofactor biosynthesis; adenosylcobalamin biosynthesis; adenosylcobalamin from cob(II)yrinate a,c-diamide: step 5/7.</text>
</comment>
<evidence type="ECO:0000256" key="2">
    <source>
        <dbReference type="ARBA" id="ARBA00000711"/>
    </source>
</evidence>
<keyword evidence="12" id="KW-0547">Nucleotide-binding</keyword>
<comment type="catalytic activity">
    <reaction evidence="3">
        <text>adenosylcob(III)inamide + GTP = adenosylcob(III)inamide phosphate + GDP + H(+)</text>
        <dbReference type="Rhea" id="RHEA:15765"/>
        <dbReference type="ChEBI" id="CHEBI:2480"/>
        <dbReference type="ChEBI" id="CHEBI:15378"/>
        <dbReference type="ChEBI" id="CHEBI:37565"/>
        <dbReference type="ChEBI" id="CHEBI:58189"/>
        <dbReference type="ChEBI" id="CHEBI:58502"/>
        <dbReference type="EC" id="2.7.1.156"/>
    </reaction>
</comment>
<evidence type="ECO:0000256" key="9">
    <source>
        <dbReference type="ARBA" id="ARBA00012523"/>
    </source>
</evidence>
<evidence type="ECO:0000256" key="10">
    <source>
        <dbReference type="ARBA" id="ARBA00022573"/>
    </source>
</evidence>
<comment type="caution">
    <text evidence="18">The sequence shown here is derived from an EMBL/GenBank/DDBJ whole genome shotgun (WGS) entry which is preliminary data.</text>
</comment>
<evidence type="ECO:0000256" key="14">
    <source>
        <dbReference type="ARBA" id="ARBA00022840"/>
    </source>
</evidence>
<accession>A0A1J5SAU9</accession>
<evidence type="ECO:0000256" key="4">
    <source>
        <dbReference type="ARBA" id="ARBA00003889"/>
    </source>
</evidence>
<evidence type="ECO:0000256" key="15">
    <source>
        <dbReference type="ARBA" id="ARBA00023134"/>
    </source>
</evidence>
<dbReference type="EMBL" id="MLJW01000085">
    <property type="protein sequence ID" value="OIR01309.1"/>
    <property type="molecule type" value="Genomic_DNA"/>
</dbReference>
<dbReference type="CDD" id="cd00544">
    <property type="entry name" value="CobU"/>
    <property type="match status" value="1"/>
</dbReference>
<dbReference type="NCBIfam" id="NF004469">
    <property type="entry name" value="PRK05800.1"/>
    <property type="match status" value="1"/>
</dbReference>
<dbReference type="EC" id="2.7.7.62" evidence="9"/>
<sequence>MVNTISFLFINIHKTMITLITGGARSGKSSYAQEAALQLSNSPVYIATAKPYADDAEFKQRIDRHKKDRDERWTSIEEQLHVSKLDLSNKVVVIDCVTLWLTNFFSLYKYDIDQSLQAIKEEIDGLKKINATFFIISNEIGMGVHAETEIGRKFTDLQGWTNQHIAQQANKVVLMVSGIAVAIKN</sequence>
<evidence type="ECO:0000256" key="16">
    <source>
        <dbReference type="ARBA" id="ARBA00029570"/>
    </source>
</evidence>
<gene>
    <name evidence="18" type="primary">cobU_2</name>
    <name evidence="18" type="ORF">GALL_165970</name>
</gene>
<dbReference type="Gene3D" id="3.40.50.300">
    <property type="entry name" value="P-loop containing nucleotide triphosphate hydrolases"/>
    <property type="match status" value="1"/>
</dbReference>
<dbReference type="GO" id="GO:0043752">
    <property type="term" value="F:adenosylcobinamide kinase activity"/>
    <property type="evidence" value="ECO:0007669"/>
    <property type="project" value="UniProtKB-EC"/>
</dbReference>
<dbReference type="GO" id="GO:0009236">
    <property type="term" value="P:cobalamin biosynthetic process"/>
    <property type="evidence" value="ECO:0007669"/>
    <property type="project" value="UniProtKB-KW"/>
</dbReference>
<comment type="catalytic activity">
    <reaction evidence="2">
        <text>adenosylcob(III)inamide phosphate + GTP + H(+) = adenosylcob(III)inamide-GDP + diphosphate</text>
        <dbReference type="Rhea" id="RHEA:22712"/>
        <dbReference type="ChEBI" id="CHEBI:15378"/>
        <dbReference type="ChEBI" id="CHEBI:33019"/>
        <dbReference type="ChEBI" id="CHEBI:37565"/>
        <dbReference type="ChEBI" id="CHEBI:58502"/>
        <dbReference type="ChEBI" id="CHEBI:60487"/>
        <dbReference type="EC" id="2.7.7.62"/>
    </reaction>
</comment>
<evidence type="ECO:0000256" key="8">
    <source>
        <dbReference type="ARBA" id="ARBA00012016"/>
    </source>
</evidence>
<dbReference type="AlphaFoldDB" id="A0A1J5SAU9"/>
<dbReference type="Pfam" id="PF02283">
    <property type="entry name" value="CobU"/>
    <property type="match status" value="1"/>
</dbReference>
<dbReference type="SUPFAM" id="SSF52540">
    <property type="entry name" value="P-loop containing nucleoside triphosphate hydrolases"/>
    <property type="match status" value="1"/>
</dbReference>
<evidence type="ECO:0000256" key="12">
    <source>
        <dbReference type="ARBA" id="ARBA00022741"/>
    </source>
</evidence>
<dbReference type="GO" id="GO:0005524">
    <property type="term" value="F:ATP binding"/>
    <property type="evidence" value="ECO:0007669"/>
    <property type="project" value="UniProtKB-KW"/>
</dbReference>
<protein>
    <recommendedName>
        <fullName evidence="16">Adenosylcobinamide kinase</fullName>
        <ecNumber evidence="8">2.7.1.156</ecNumber>
        <ecNumber evidence="9">2.7.7.62</ecNumber>
    </recommendedName>
    <alternativeName>
        <fullName evidence="17">Adenosylcobinamide-phosphate guanylyltransferase</fullName>
    </alternativeName>
</protein>
<keyword evidence="18" id="KW-0548">Nucleotidyltransferase</keyword>
<proteinExistence type="inferred from homology"/>
<dbReference type="InterPro" id="IPR003203">
    <property type="entry name" value="CobU/CobP"/>
</dbReference>
<evidence type="ECO:0000256" key="1">
    <source>
        <dbReference type="ARBA" id="ARBA00000312"/>
    </source>
</evidence>
<dbReference type="InterPro" id="IPR027417">
    <property type="entry name" value="P-loop_NTPase"/>
</dbReference>
<keyword evidence="13" id="KW-0418">Kinase</keyword>
<dbReference type="PANTHER" id="PTHR34848:SF1">
    <property type="entry name" value="BIFUNCTIONAL ADENOSYLCOBALAMIN BIOSYNTHESIS PROTEIN COBU"/>
    <property type="match status" value="1"/>
</dbReference>
<dbReference type="GO" id="GO:0005525">
    <property type="term" value="F:GTP binding"/>
    <property type="evidence" value="ECO:0007669"/>
    <property type="project" value="UniProtKB-KW"/>
</dbReference>
<reference evidence="18" key="1">
    <citation type="submission" date="2016-10" db="EMBL/GenBank/DDBJ databases">
        <title>Sequence of Gallionella enrichment culture.</title>
        <authorList>
            <person name="Poehlein A."/>
            <person name="Muehling M."/>
            <person name="Daniel R."/>
        </authorList>
    </citation>
    <scope>NUCLEOTIDE SEQUENCE</scope>
</reference>
<evidence type="ECO:0000256" key="13">
    <source>
        <dbReference type="ARBA" id="ARBA00022777"/>
    </source>
</evidence>
<name>A0A1J5SAU9_9ZZZZ</name>
<evidence type="ECO:0000256" key="5">
    <source>
        <dbReference type="ARBA" id="ARBA00004692"/>
    </source>
</evidence>
<evidence type="ECO:0000256" key="11">
    <source>
        <dbReference type="ARBA" id="ARBA00022679"/>
    </source>
</evidence>
<dbReference type="GO" id="GO:0008820">
    <property type="term" value="F:cobinamide phosphate guanylyltransferase activity"/>
    <property type="evidence" value="ECO:0007669"/>
    <property type="project" value="UniProtKB-EC"/>
</dbReference>
<dbReference type="PIRSF" id="PIRSF006135">
    <property type="entry name" value="CobU"/>
    <property type="match status" value="1"/>
</dbReference>
<organism evidence="18">
    <name type="scientific">mine drainage metagenome</name>
    <dbReference type="NCBI Taxonomy" id="410659"/>
    <lineage>
        <taxon>unclassified sequences</taxon>
        <taxon>metagenomes</taxon>
        <taxon>ecological metagenomes</taxon>
    </lineage>
</organism>
<dbReference type="PANTHER" id="PTHR34848">
    <property type="match status" value="1"/>
</dbReference>
<comment type="pathway">
    <text evidence="5">Cofactor biosynthesis; adenosylcobalamin biosynthesis; adenosylcobalamin from cob(II)yrinate a,c-diamide: step 6/7.</text>
</comment>
<keyword evidence="11 18" id="KW-0808">Transferase</keyword>
<comment type="similarity">
    <text evidence="7">Belongs to the CobU/CobP family.</text>
</comment>